<dbReference type="InterPro" id="IPR035985">
    <property type="entry name" value="Ubiquitin-activating_enz"/>
</dbReference>
<dbReference type="InterPro" id="IPR000594">
    <property type="entry name" value="ThiF_NAD_FAD-bd"/>
</dbReference>
<dbReference type="Proteomes" id="UP000252355">
    <property type="component" value="Unassembled WGS sequence"/>
</dbReference>
<keyword evidence="3" id="KW-0808">Transferase</keyword>
<dbReference type="InterPro" id="IPR032726">
    <property type="entry name" value="ThiS-like_dom"/>
</dbReference>
<dbReference type="GO" id="GO:0016779">
    <property type="term" value="F:nucleotidyltransferase activity"/>
    <property type="evidence" value="ECO:0007669"/>
    <property type="project" value="UniProtKB-KW"/>
</dbReference>
<dbReference type="InterPro" id="IPR045886">
    <property type="entry name" value="ThiF/MoeB/HesA"/>
</dbReference>
<sequence>MNIFVNERPVTVEADATVALVATLCKPDADIFLCNGAPVPTTTRLQEGDRLVLIRRGEIPTPEELDVLMAARHTPGVHARLKRATVGIAGCGGLGSTVAVALARVGIGTLILADFDVVEPSNLNRQQFFVDQIGQRKVEALAATLARINPAVRVVPHAVRVVPDNVAALFGPVDVLVEAFDRADQKAMLFETVQREFPDKPLVMGLGMAGWGRNDLLGVRRSGSLSICGDDLAEAGPHAGLMAPRVGVVAHLQANQVMEILLGPDPHIARLEQARR</sequence>
<dbReference type="SUPFAM" id="SSF69572">
    <property type="entry name" value="Activating enzymes of the ubiquitin-like proteins"/>
    <property type="match status" value="1"/>
</dbReference>
<reference evidence="3 4" key="1">
    <citation type="submission" date="2018-05" db="EMBL/GenBank/DDBJ databases">
        <title>A metagenomic window into the 2 km-deep terrestrial subsurface aquifer revealed taxonomically and functionally diverse microbial community comprising novel uncultured bacterial lineages.</title>
        <authorList>
            <person name="Kadnikov V.V."/>
            <person name="Mardanov A.V."/>
            <person name="Beletsky A.V."/>
            <person name="Banks D."/>
            <person name="Pimenov N.V."/>
            <person name="Frank Y.A."/>
            <person name="Karnachuk O.V."/>
            <person name="Ravin N.V."/>
        </authorList>
    </citation>
    <scope>NUCLEOTIDE SEQUENCE [LARGE SCALE GENOMIC DNA]</scope>
    <source>
        <strain evidence="3">BY5</strain>
    </source>
</reference>
<dbReference type="PANTHER" id="PTHR43267:SF3">
    <property type="entry name" value="THIF PROTEIN"/>
    <property type="match status" value="1"/>
</dbReference>
<evidence type="ECO:0000313" key="4">
    <source>
        <dbReference type="Proteomes" id="UP000252355"/>
    </source>
</evidence>
<dbReference type="EMBL" id="QOQW01000007">
    <property type="protein sequence ID" value="RCK80318.1"/>
    <property type="molecule type" value="Genomic_DNA"/>
</dbReference>
<dbReference type="AlphaFoldDB" id="A0A367ZQB1"/>
<comment type="caution">
    <text evidence="3">The sequence shown here is derived from an EMBL/GenBank/DDBJ whole genome shotgun (WGS) entry which is preliminary data.</text>
</comment>
<name>A0A367ZQB1_9BACT</name>
<dbReference type="GO" id="GO:0008641">
    <property type="term" value="F:ubiquitin-like modifier activating enzyme activity"/>
    <property type="evidence" value="ECO:0007669"/>
    <property type="project" value="InterPro"/>
</dbReference>
<keyword evidence="3" id="KW-0548">Nucleotidyltransferase</keyword>
<dbReference type="Pfam" id="PF14453">
    <property type="entry name" value="ThiS-like"/>
    <property type="match status" value="1"/>
</dbReference>
<accession>A0A367ZQB1</accession>
<dbReference type="NCBIfam" id="NF006395">
    <property type="entry name" value="PRK08644.1"/>
    <property type="match status" value="1"/>
</dbReference>
<feature type="domain" description="THIF-type NAD/FAD binding fold" evidence="1">
    <location>
        <begin position="78"/>
        <end position="267"/>
    </location>
</feature>
<dbReference type="Gene3D" id="3.40.50.720">
    <property type="entry name" value="NAD(P)-binding Rossmann-like Domain"/>
    <property type="match status" value="1"/>
</dbReference>
<organism evidence="3 4">
    <name type="scientific">Candidatus Ozemobacter sibiricus</name>
    <dbReference type="NCBI Taxonomy" id="2268124"/>
    <lineage>
        <taxon>Bacteria</taxon>
        <taxon>Candidatus Ozemobacteria</taxon>
        <taxon>Candidatus Ozemobacterales</taxon>
        <taxon>Candidatus Ozemobacteraceae</taxon>
        <taxon>Candidatus Ozemobacter</taxon>
    </lineage>
</organism>
<dbReference type="GO" id="GO:0061503">
    <property type="term" value="F:tRNA threonylcarbamoyladenosine dehydratase"/>
    <property type="evidence" value="ECO:0007669"/>
    <property type="project" value="TreeGrafter"/>
</dbReference>
<protein>
    <submittedName>
        <fullName evidence="3">Sulfur carrier protein adenylyltransferase ThiF</fullName>
    </submittedName>
</protein>
<evidence type="ECO:0000313" key="3">
    <source>
        <dbReference type="EMBL" id="RCK80318.1"/>
    </source>
</evidence>
<dbReference type="NCBIfam" id="TIGR02354">
    <property type="entry name" value="thiF_fam2"/>
    <property type="match status" value="1"/>
</dbReference>
<proteinExistence type="predicted"/>
<feature type="domain" description="ThiS-like ubiquitin" evidence="2">
    <location>
        <begin position="1"/>
        <end position="57"/>
    </location>
</feature>
<evidence type="ECO:0000259" key="2">
    <source>
        <dbReference type="Pfam" id="PF14453"/>
    </source>
</evidence>
<gene>
    <name evidence="3" type="ORF">OZSIB_3500</name>
</gene>
<evidence type="ECO:0000259" key="1">
    <source>
        <dbReference type="Pfam" id="PF00899"/>
    </source>
</evidence>
<dbReference type="InterPro" id="IPR012729">
    <property type="entry name" value="ThiF_fam2"/>
</dbReference>
<dbReference type="Pfam" id="PF00899">
    <property type="entry name" value="ThiF"/>
    <property type="match status" value="1"/>
</dbReference>
<dbReference type="GO" id="GO:0061504">
    <property type="term" value="P:cyclic threonylcarbamoyladenosine biosynthetic process"/>
    <property type="evidence" value="ECO:0007669"/>
    <property type="project" value="TreeGrafter"/>
</dbReference>
<dbReference type="PANTHER" id="PTHR43267">
    <property type="entry name" value="TRNA THREONYLCARBAMOYLADENOSINE DEHYDRATASE"/>
    <property type="match status" value="1"/>
</dbReference>